<dbReference type="KEGG" id="ccos:Pan44_36880"/>
<keyword evidence="1" id="KW-0472">Membrane</keyword>
<feature type="transmembrane region" description="Helical" evidence="1">
    <location>
        <begin position="26"/>
        <end position="44"/>
    </location>
</feature>
<keyword evidence="1" id="KW-1133">Transmembrane helix</keyword>
<dbReference type="AlphaFoldDB" id="A0A517SHN8"/>
<evidence type="ECO:0000313" key="3">
    <source>
        <dbReference type="Proteomes" id="UP000315700"/>
    </source>
</evidence>
<keyword evidence="1" id="KW-0812">Transmembrane</keyword>
<feature type="transmembrane region" description="Helical" evidence="1">
    <location>
        <begin position="76"/>
        <end position="100"/>
    </location>
</feature>
<dbReference type="Proteomes" id="UP000315700">
    <property type="component" value="Chromosome"/>
</dbReference>
<proteinExistence type="predicted"/>
<gene>
    <name evidence="2" type="ORF">Pan44_36880</name>
</gene>
<protein>
    <recommendedName>
        <fullName evidence="4">Permease</fullName>
    </recommendedName>
</protein>
<dbReference type="EMBL" id="CP036271">
    <property type="protein sequence ID" value="QDT55642.1"/>
    <property type="molecule type" value="Genomic_DNA"/>
</dbReference>
<evidence type="ECO:0000313" key="2">
    <source>
        <dbReference type="EMBL" id="QDT55642.1"/>
    </source>
</evidence>
<accession>A0A517SHN8</accession>
<dbReference type="RefSeq" id="WP_145031664.1">
    <property type="nucleotide sequence ID" value="NZ_CP036271.1"/>
</dbReference>
<dbReference type="OrthoDB" id="215433at2"/>
<sequence>MLGTLLGAAVLGVIITVMEDGDFPGWFPMVMCVLAASIPAFLLNSALPPHLFIVGSFVGALCATVAISFFCQMTVWRAFIASQIYFAFQLVLGLLLYFMLK</sequence>
<dbReference type="InParanoid" id="A0A517SHN8"/>
<name>A0A517SHN8_9PLAN</name>
<evidence type="ECO:0000256" key="1">
    <source>
        <dbReference type="SAM" id="Phobius"/>
    </source>
</evidence>
<feature type="transmembrane region" description="Helical" evidence="1">
    <location>
        <begin position="51"/>
        <end position="70"/>
    </location>
</feature>
<organism evidence="2 3">
    <name type="scientific">Caulifigura coniformis</name>
    <dbReference type="NCBI Taxonomy" id="2527983"/>
    <lineage>
        <taxon>Bacteria</taxon>
        <taxon>Pseudomonadati</taxon>
        <taxon>Planctomycetota</taxon>
        <taxon>Planctomycetia</taxon>
        <taxon>Planctomycetales</taxon>
        <taxon>Planctomycetaceae</taxon>
        <taxon>Caulifigura</taxon>
    </lineage>
</organism>
<reference evidence="2 3" key="1">
    <citation type="submission" date="2019-02" db="EMBL/GenBank/DDBJ databases">
        <title>Deep-cultivation of Planctomycetes and their phenomic and genomic characterization uncovers novel biology.</title>
        <authorList>
            <person name="Wiegand S."/>
            <person name="Jogler M."/>
            <person name="Boedeker C."/>
            <person name="Pinto D."/>
            <person name="Vollmers J."/>
            <person name="Rivas-Marin E."/>
            <person name="Kohn T."/>
            <person name="Peeters S.H."/>
            <person name="Heuer A."/>
            <person name="Rast P."/>
            <person name="Oberbeckmann S."/>
            <person name="Bunk B."/>
            <person name="Jeske O."/>
            <person name="Meyerdierks A."/>
            <person name="Storesund J.E."/>
            <person name="Kallscheuer N."/>
            <person name="Luecker S."/>
            <person name="Lage O.M."/>
            <person name="Pohl T."/>
            <person name="Merkel B.J."/>
            <person name="Hornburger P."/>
            <person name="Mueller R.-W."/>
            <person name="Bruemmer F."/>
            <person name="Labrenz M."/>
            <person name="Spormann A.M."/>
            <person name="Op den Camp H."/>
            <person name="Overmann J."/>
            <person name="Amann R."/>
            <person name="Jetten M.S.M."/>
            <person name="Mascher T."/>
            <person name="Medema M.H."/>
            <person name="Devos D.P."/>
            <person name="Kaster A.-K."/>
            <person name="Ovreas L."/>
            <person name="Rohde M."/>
            <person name="Galperin M.Y."/>
            <person name="Jogler C."/>
        </authorList>
    </citation>
    <scope>NUCLEOTIDE SEQUENCE [LARGE SCALE GENOMIC DNA]</scope>
    <source>
        <strain evidence="2 3">Pan44</strain>
    </source>
</reference>
<evidence type="ECO:0008006" key="4">
    <source>
        <dbReference type="Google" id="ProtNLM"/>
    </source>
</evidence>
<keyword evidence="3" id="KW-1185">Reference proteome</keyword>